<organism evidence="1 2">
    <name type="scientific">Colletotrichum truncatum</name>
    <name type="common">Anthracnose fungus</name>
    <name type="synonym">Colletotrichum capsici</name>
    <dbReference type="NCBI Taxonomy" id="5467"/>
    <lineage>
        <taxon>Eukaryota</taxon>
        <taxon>Fungi</taxon>
        <taxon>Dikarya</taxon>
        <taxon>Ascomycota</taxon>
        <taxon>Pezizomycotina</taxon>
        <taxon>Sordariomycetes</taxon>
        <taxon>Hypocreomycetidae</taxon>
        <taxon>Glomerellales</taxon>
        <taxon>Glomerellaceae</taxon>
        <taxon>Colletotrichum</taxon>
        <taxon>Colletotrichum truncatum species complex</taxon>
    </lineage>
</organism>
<comment type="caution">
    <text evidence="1">The sequence shown here is derived from an EMBL/GenBank/DDBJ whole genome shotgun (WGS) entry which is preliminary data.</text>
</comment>
<evidence type="ECO:0000313" key="1">
    <source>
        <dbReference type="EMBL" id="KAL0936391.1"/>
    </source>
</evidence>
<name>A0ACC3YWR8_COLTU</name>
<gene>
    <name evidence="1" type="ORF">CTRU02_208606</name>
</gene>
<proteinExistence type="predicted"/>
<accession>A0ACC3YWR8</accession>
<protein>
    <submittedName>
        <fullName evidence="1">Transcriptional family amidohydrolase family protein</fullName>
    </submittedName>
</protein>
<sequence length="333" mass="36734">MAIIENKSTAGFRLQSESSSSGKSGIALPAGSWDTHVHVFDSTIGPFASSRSYTPAQANLRQLLDFSSTLTGNQPLNIVLVQPSPYRNDNTVLLHLLRKLRDDGAKSARGVAVVDIDNTGDEELWSMHQLGVRGLRINMQADGKSTDVAALRSVLERTASRIRTLPGWRIQLFCAAAIWDELFETIYNLPVEVIADHVGGLYGSSKLPSKSDSSVVDCTKQPGFASLVRLAKDSKVIIKVSGLYRLSSQTDTGYDDMEPIIKTLADAVPDRLVWGSDWPHTGEGHDRLKRGRNAIEEFREIDDKSILLNLREWVGSADAWEKMTLINPRKLYG</sequence>
<keyword evidence="2" id="KW-1185">Reference proteome</keyword>
<evidence type="ECO:0000313" key="2">
    <source>
        <dbReference type="Proteomes" id="UP000805649"/>
    </source>
</evidence>
<dbReference type="EMBL" id="VUJX02000005">
    <property type="protein sequence ID" value="KAL0936391.1"/>
    <property type="molecule type" value="Genomic_DNA"/>
</dbReference>
<dbReference type="Proteomes" id="UP000805649">
    <property type="component" value="Unassembled WGS sequence"/>
</dbReference>
<reference evidence="1 2" key="1">
    <citation type="journal article" date="2020" name="Phytopathology">
        <title>Genome Sequence Resources of Colletotrichum truncatum, C. plurivorum, C. musicola, and C. sojae: Four Species Pathogenic to Soybean (Glycine max).</title>
        <authorList>
            <person name="Rogerio F."/>
            <person name="Boufleur T.R."/>
            <person name="Ciampi-Guillardi M."/>
            <person name="Sukno S.A."/>
            <person name="Thon M.R."/>
            <person name="Massola Junior N.S."/>
            <person name="Baroncelli R."/>
        </authorList>
    </citation>
    <scope>NUCLEOTIDE SEQUENCE [LARGE SCALE GENOMIC DNA]</scope>
    <source>
        <strain evidence="1 2">CMES1059</strain>
    </source>
</reference>